<dbReference type="Ensembl" id="ENSHHUT00000061080.1">
    <property type="protein sequence ID" value="ENSHHUP00000059064.1"/>
    <property type="gene ID" value="ENSHHUG00000035106.1"/>
</dbReference>
<reference evidence="2" key="1">
    <citation type="submission" date="2018-06" db="EMBL/GenBank/DDBJ databases">
        <title>Genome assembly of Danube salmon.</title>
        <authorList>
            <person name="Macqueen D.J."/>
            <person name="Gundappa M.K."/>
        </authorList>
    </citation>
    <scope>NUCLEOTIDE SEQUENCE [LARGE SCALE GENOMIC DNA]</scope>
</reference>
<evidence type="ECO:0000313" key="2">
    <source>
        <dbReference type="Proteomes" id="UP000314982"/>
    </source>
</evidence>
<sequence length="87" mass="9771">KSCLAVQESYLDIPPNGPTNIFESPSKGSRGPVLREWEWVLIAPAPLHWLTHCSQDHLTGTSMDTLGQHLPMGPRSQWSARILCRCY</sequence>
<keyword evidence="2" id="KW-1185">Reference proteome</keyword>
<organism evidence="1 2">
    <name type="scientific">Hucho hucho</name>
    <name type="common">huchen</name>
    <dbReference type="NCBI Taxonomy" id="62062"/>
    <lineage>
        <taxon>Eukaryota</taxon>
        <taxon>Metazoa</taxon>
        <taxon>Chordata</taxon>
        <taxon>Craniata</taxon>
        <taxon>Vertebrata</taxon>
        <taxon>Euteleostomi</taxon>
        <taxon>Actinopterygii</taxon>
        <taxon>Neopterygii</taxon>
        <taxon>Teleostei</taxon>
        <taxon>Protacanthopterygii</taxon>
        <taxon>Salmoniformes</taxon>
        <taxon>Salmonidae</taxon>
        <taxon>Salmoninae</taxon>
        <taxon>Hucho</taxon>
    </lineage>
</organism>
<dbReference type="STRING" id="62062.ENSHHUP00000059064"/>
<accession>A0A4W5PDZ9</accession>
<proteinExistence type="predicted"/>
<protein>
    <submittedName>
        <fullName evidence="1">Uncharacterized protein</fullName>
    </submittedName>
</protein>
<evidence type="ECO:0000313" key="1">
    <source>
        <dbReference type="Ensembl" id="ENSHHUP00000059064.1"/>
    </source>
</evidence>
<dbReference type="AlphaFoldDB" id="A0A4W5PDZ9"/>
<reference evidence="1" key="3">
    <citation type="submission" date="2025-09" db="UniProtKB">
        <authorList>
            <consortium name="Ensembl"/>
        </authorList>
    </citation>
    <scope>IDENTIFICATION</scope>
</reference>
<dbReference type="Proteomes" id="UP000314982">
    <property type="component" value="Unassembled WGS sequence"/>
</dbReference>
<name>A0A4W5PDZ9_9TELE</name>
<dbReference type="GeneTree" id="ENSGT00990000211766"/>
<reference evidence="1" key="2">
    <citation type="submission" date="2025-08" db="UniProtKB">
        <authorList>
            <consortium name="Ensembl"/>
        </authorList>
    </citation>
    <scope>IDENTIFICATION</scope>
</reference>